<dbReference type="EMBL" id="BMKI01000003">
    <property type="protein sequence ID" value="GGC88131.1"/>
    <property type="molecule type" value="Genomic_DNA"/>
</dbReference>
<dbReference type="RefSeq" id="WP_088271253.1">
    <property type="nucleotide sequence ID" value="NZ_BMKI01000003.1"/>
</dbReference>
<gene>
    <name evidence="1" type="ORF">GCM10011573_17160</name>
</gene>
<accession>A0ABQ1P068</accession>
<keyword evidence="2" id="KW-1185">Reference proteome</keyword>
<name>A0ABQ1P068_9ENTE</name>
<evidence type="ECO:0000313" key="1">
    <source>
        <dbReference type="EMBL" id="GGC88131.1"/>
    </source>
</evidence>
<proteinExistence type="predicted"/>
<evidence type="ECO:0008006" key="3">
    <source>
        <dbReference type="Google" id="ProtNLM"/>
    </source>
</evidence>
<organism evidence="1 2">
    <name type="scientific">Enterococcus wangshanyuanii</name>
    <dbReference type="NCBI Taxonomy" id="2005703"/>
    <lineage>
        <taxon>Bacteria</taxon>
        <taxon>Bacillati</taxon>
        <taxon>Bacillota</taxon>
        <taxon>Bacilli</taxon>
        <taxon>Lactobacillales</taxon>
        <taxon>Enterococcaceae</taxon>
        <taxon>Enterococcus</taxon>
    </lineage>
</organism>
<reference evidence="2" key="1">
    <citation type="journal article" date="2019" name="Int. J. Syst. Evol. Microbiol.">
        <title>The Global Catalogue of Microorganisms (GCM) 10K type strain sequencing project: providing services to taxonomists for standard genome sequencing and annotation.</title>
        <authorList>
            <consortium name="The Broad Institute Genomics Platform"/>
            <consortium name="The Broad Institute Genome Sequencing Center for Infectious Disease"/>
            <person name="Wu L."/>
            <person name="Ma J."/>
        </authorList>
    </citation>
    <scope>NUCLEOTIDE SEQUENCE [LARGE SCALE GENOMIC DNA]</scope>
    <source>
        <strain evidence="2">CGMCC 1.15942</strain>
    </source>
</reference>
<sequence>MKKVNPFYKSKRWIKKKNHILKKYEYTCQQTLRYGTTVDAETVHHIYPLELYPELALVDWNLLPVTGEAHNTFHSRKDHSITAKGKYWQKKRRKEFEKWKRKKSNPPLI</sequence>
<dbReference type="Proteomes" id="UP000630615">
    <property type="component" value="Unassembled WGS sequence"/>
</dbReference>
<comment type="caution">
    <text evidence="1">The sequence shown here is derived from an EMBL/GenBank/DDBJ whole genome shotgun (WGS) entry which is preliminary data.</text>
</comment>
<protein>
    <recommendedName>
        <fullName evidence="3">Endonuclease</fullName>
    </recommendedName>
</protein>
<evidence type="ECO:0000313" key="2">
    <source>
        <dbReference type="Proteomes" id="UP000630615"/>
    </source>
</evidence>